<evidence type="ECO:0000259" key="1">
    <source>
        <dbReference type="Pfam" id="PF22526"/>
    </source>
</evidence>
<dbReference type="Pfam" id="PF22526">
    <property type="entry name" value="DUF7000"/>
    <property type="match status" value="1"/>
</dbReference>
<dbReference type="Proteomes" id="UP000675379">
    <property type="component" value="Unassembled WGS sequence"/>
</dbReference>
<organism evidence="2 3">
    <name type="scientific">Proteiniclasticum sediminis</name>
    <dbReference type="NCBI Taxonomy" id="2804028"/>
    <lineage>
        <taxon>Bacteria</taxon>
        <taxon>Bacillati</taxon>
        <taxon>Bacillota</taxon>
        <taxon>Clostridia</taxon>
        <taxon>Eubacteriales</taxon>
        <taxon>Clostridiaceae</taxon>
        <taxon>Proteiniclasticum</taxon>
    </lineage>
</organism>
<name>A0A941HS06_9CLOT</name>
<proteinExistence type="predicted"/>
<protein>
    <recommendedName>
        <fullName evidence="1">DUF7000 domain-containing protein</fullName>
    </recommendedName>
</protein>
<gene>
    <name evidence="2" type="ORF">KCG48_10730</name>
</gene>
<dbReference type="RefSeq" id="WP_211802227.1">
    <property type="nucleotide sequence ID" value="NZ_JAGSCS010000015.1"/>
</dbReference>
<evidence type="ECO:0000313" key="3">
    <source>
        <dbReference type="Proteomes" id="UP000675379"/>
    </source>
</evidence>
<accession>A0A941HS06</accession>
<dbReference type="EMBL" id="JAGSCS010000015">
    <property type="protein sequence ID" value="MBR0576807.1"/>
    <property type="molecule type" value="Genomic_DNA"/>
</dbReference>
<evidence type="ECO:0000313" key="2">
    <source>
        <dbReference type="EMBL" id="MBR0576807.1"/>
    </source>
</evidence>
<dbReference type="AlphaFoldDB" id="A0A941HS06"/>
<sequence length="163" mass="18493">MLSLNSCIGEYTRQLQSGELQRAHREILLFLGDLRKGLSAKRPGDAFSRIYPGVMDLSFFTFAPPELESLGLKIVVAYFHPQGAFEVWLSARNRSIAETYGATFRARVASRMAITHDEENLDALLEHRVTETPDFEAPELLKEILEESVDKFTMAVEESLREK</sequence>
<reference evidence="2" key="1">
    <citation type="submission" date="2021-04" db="EMBL/GenBank/DDBJ databases">
        <title>Proteiniclasticum sedimins sp. nov., an obligate anaerobic bacterium isolated from anaerobic sludge.</title>
        <authorList>
            <person name="Liu J."/>
        </authorList>
    </citation>
    <scope>NUCLEOTIDE SEQUENCE</scope>
    <source>
        <strain evidence="2">BAD-10</strain>
    </source>
</reference>
<dbReference type="InterPro" id="IPR054269">
    <property type="entry name" value="DUF7000"/>
</dbReference>
<keyword evidence="3" id="KW-1185">Reference proteome</keyword>
<feature type="domain" description="DUF7000" evidence="1">
    <location>
        <begin position="4"/>
        <end position="159"/>
    </location>
</feature>
<comment type="caution">
    <text evidence="2">The sequence shown here is derived from an EMBL/GenBank/DDBJ whole genome shotgun (WGS) entry which is preliminary data.</text>
</comment>